<comment type="function">
    <text evidence="5">Methylates the class 1 translation termination release factors RF1/PrfA and RF2/PrfB on the glutamine residue of the universally conserved GGQ motif.</text>
</comment>
<dbReference type="GO" id="GO:0032259">
    <property type="term" value="P:methylation"/>
    <property type="evidence" value="ECO:0007669"/>
    <property type="project" value="UniProtKB-KW"/>
</dbReference>
<feature type="binding site" evidence="5">
    <location>
        <position position="210"/>
    </location>
    <ligand>
        <name>S-adenosyl-L-methionine</name>
        <dbReference type="ChEBI" id="CHEBI:59789"/>
    </ligand>
</feature>
<comment type="similarity">
    <text evidence="5">Belongs to the protein N5-glutamine methyltransferase family. PrmC subfamily.</text>
</comment>
<gene>
    <name evidence="5 8" type="primary">prmC</name>
    <name evidence="8" type="ORF">PTZ04_04800</name>
</gene>
<dbReference type="InterPro" id="IPR029063">
    <property type="entry name" value="SAM-dependent_MTases_sf"/>
</dbReference>
<dbReference type="Pfam" id="PF17827">
    <property type="entry name" value="PrmC_N"/>
    <property type="match status" value="1"/>
</dbReference>
<dbReference type="InterPro" id="IPR002052">
    <property type="entry name" value="DNA_methylase_N6_adenine_CS"/>
</dbReference>
<dbReference type="Gene3D" id="1.10.8.10">
    <property type="entry name" value="DNA helicase RuvA subunit, C-terminal domain"/>
    <property type="match status" value="1"/>
</dbReference>
<dbReference type="InterPro" id="IPR004556">
    <property type="entry name" value="HemK-like"/>
</dbReference>
<evidence type="ECO:0000313" key="8">
    <source>
        <dbReference type="EMBL" id="MDE1469571.1"/>
    </source>
</evidence>
<evidence type="ECO:0000256" key="4">
    <source>
        <dbReference type="ARBA" id="ARBA00048391"/>
    </source>
</evidence>
<dbReference type="Gene3D" id="3.40.50.150">
    <property type="entry name" value="Vaccinia Virus protein VP39"/>
    <property type="match status" value="1"/>
</dbReference>
<comment type="caution">
    <text evidence="5">Lacks conserved residue(s) required for the propagation of feature annotation.</text>
</comment>
<name>A0ABT5UKX7_EUBLI</name>
<dbReference type="NCBIfam" id="TIGR03534">
    <property type="entry name" value="RF_mod_PrmC"/>
    <property type="match status" value="1"/>
</dbReference>
<dbReference type="Proteomes" id="UP001215087">
    <property type="component" value="Unassembled WGS sequence"/>
</dbReference>
<evidence type="ECO:0000256" key="2">
    <source>
        <dbReference type="ARBA" id="ARBA00022679"/>
    </source>
</evidence>
<dbReference type="SUPFAM" id="SSF53335">
    <property type="entry name" value="S-adenosyl-L-methionine-dependent methyltransferases"/>
    <property type="match status" value="1"/>
</dbReference>
<evidence type="ECO:0000256" key="1">
    <source>
        <dbReference type="ARBA" id="ARBA00022603"/>
    </source>
</evidence>
<dbReference type="InterPro" id="IPR007848">
    <property type="entry name" value="Small_mtfrase_dom"/>
</dbReference>
<evidence type="ECO:0000259" key="6">
    <source>
        <dbReference type="Pfam" id="PF05175"/>
    </source>
</evidence>
<dbReference type="Pfam" id="PF05175">
    <property type="entry name" value="MTS"/>
    <property type="match status" value="1"/>
</dbReference>
<dbReference type="PROSITE" id="PS00092">
    <property type="entry name" value="N6_MTASE"/>
    <property type="match status" value="1"/>
</dbReference>
<dbReference type="InterPro" id="IPR040758">
    <property type="entry name" value="PrmC_N"/>
</dbReference>
<dbReference type="GO" id="GO:0102559">
    <property type="term" value="F:peptide chain release factor N(5)-glutamine methyltransferase activity"/>
    <property type="evidence" value="ECO:0007669"/>
    <property type="project" value="UniProtKB-EC"/>
</dbReference>
<dbReference type="PANTHER" id="PTHR18895:SF74">
    <property type="entry name" value="MTRF1L RELEASE FACTOR GLUTAMINE METHYLTRANSFERASE"/>
    <property type="match status" value="1"/>
</dbReference>
<dbReference type="CDD" id="cd02440">
    <property type="entry name" value="AdoMet_MTases"/>
    <property type="match status" value="1"/>
</dbReference>
<proteinExistence type="inferred from homology"/>
<feature type="domain" description="Methyltransferase small" evidence="6">
    <location>
        <begin position="131"/>
        <end position="213"/>
    </location>
</feature>
<dbReference type="HAMAP" id="MF_02126">
    <property type="entry name" value="RF_methyltr_PrmC"/>
    <property type="match status" value="1"/>
</dbReference>
<feature type="binding site" evidence="5">
    <location>
        <begin position="210"/>
        <end position="213"/>
    </location>
    <ligand>
        <name>substrate</name>
    </ligand>
</feature>
<feature type="domain" description="Release factor glutamine methyltransferase N-terminal" evidence="7">
    <location>
        <begin position="23"/>
        <end position="93"/>
    </location>
</feature>
<dbReference type="InterPro" id="IPR050320">
    <property type="entry name" value="N5-glutamine_MTase"/>
</dbReference>
<accession>A0ABT5UKX7</accession>
<keyword evidence="9" id="KW-1185">Reference proteome</keyword>
<protein>
    <recommendedName>
        <fullName evidence="5">Release factor glutamine methyltransferase</fullName>
        <shortName evidence="5">RF MTase</shortName>
        <ecNumber evidence="5">2.1.1.297</ecNumber>
    </recommendedName>
    <alternativeName>
        <fullName evidence="5">N5-glutamine methyltransferase PrmC</fullName>
    </alternativeName>
    <alternativeName>
        <fullName evidence="5">Protein-(glutamine-N5) MTase PrmC</fullName>
    </alternativeName>
    <alternativeName>
        <fullName evidence="5">Protein-glutamine N-methyltransferase PrmC</fullName>
    </alternativeName>
</protein>
<keyword evidence="1 5" id="KW-0489">Methyltransferase</keyword>
<dbReference type="InterPro" id="IPR019874">
    <property type="entry name" value="RF_methyltr_PrmC"/>
</dbReference>
<comment type="caution">
    <text evidence="8">The sequence shown here is derived from an EMBL/GenBank/DDBJ whole genome shotgun (WGS) entry which is preliminary data.</text>
</comment>
<dbReference type="RefSeq" id="WP_227206219.1">
    <property type="nucleotide sequence ID" value="NZ_JAJCLO010000003.1"/>
</dbReference>
<dbReference type="EMBL" id="JAQSVD010000002">
    <property type="protein sequence ID" value="MDE1469571.1"/>
    <property type="molecule type" value="Genomic_DNA"/>
</dbReference>
<evidence type="ECO:0000256" key="5">
    <source>
        <dbReference type="HAMAP-Rule" id="MF_02126"/>
    </source>
</evidence>
<keyword evidence="3 5" id="KW-0949">S-adenosyl-L-methionine</keyword>
<organism evidence="8 9">
    <name type="scientific">Eubacterium limosum</name>
    <dbReference type="NCBI Taxonomy" id="1736"/>
    <lineage>
        <taxon>Bacteria</taxon>
        <taxon>Bacillati</taxon>
        <taxon>Bacillota</taxon>
        <taxon>Clostridia</taxon>
        <taxon>Eubacteriales</taxon>
        <taxon>Eubacteriaceae</taxon>
        <taxon>Eubacterium</taxon>
    </lineage>
</organism>
<dbReference type="EC" id="2.1.1.297" evidence="5"/>
<evidence type="ECO:0000256" key="3">
    <source>
        <dbReference type="ARBA" id="ARBA00022691"/>
    </source>
</evidence>
<evidence type="ECO:0000259" key="7">
    <source>
        <dbReference type="Pfam" id="PF17827"/>
    </source>
</evidence>
<feature type="binding site" evidence="5">
    <location>
        <position position="166"/>
    </location>
    <ligand>
        <name>S-adenosyl-L-methionine</name>
        <dbReference type="ChEBI" id="CHEBI:59789"/>
    </ligand>
</feature>
<dbReference type="PANTHER" id="PTHR18895">
    <property type="entry name" value="HEMK METHYLTRANSFERASE"/>
    <property type="match status" value="1"/>
</dbReference>
<dbReference type="NCBIfam" id="TIGR00536">
    <property type="entry name" value="hemK_fam"/>
    <property type="match status" value="1"/>
</dbReference>
<reference evidence="8 9" key="1">
    <citation type="submission" date="2023-02" db="EMBL/GenBank/DDBJ databases">
        <title>Comparative genome analysis of Eubacterium limosum species.</title>
        <authorList>
            <person name="Bak J.E."/>
        </authorList>
    </citation>
    <scope>NUCLEOTIDE SEQUENCE [LARGE SCALE GENOMIC DNA]</scope>
    <source>
        <strain evidence="8 9">KGMB01548</strain>
    </source>
</reference>
<evidence type="ECO:0000313" key="9">
    <source>
        <dbReference type="Proteomes" id="UP001215087"/>
    </source>
</evidence>
<keyword evidence="2 5" id="KW-0808">Transferase</keyword>
<comment type="catalytic activity">
    <reaction evidence="4 5">
        <text>L-glutaminyl-[peptide chain release factor] + S-adenosyl-L-methionine = N(5)-methyl-L-glutaminyl-[peptide chain release factor] + S-adenosyl-L-homocysteine + H(+)</text>
        <dbReference type="Rhea" id="RHEA:42896"/>
        <dbReference type="Rhea" id="RHEA-COMP:10271"/>
        <dbReference type="Rhea" id="RHEA-COMP:10272"/>
        <dbReference type="ChEBI" id="CHEBI:15378"/>
        <dbReference type="ChEBI" id="CHEBI:30011"/>
        <dbReference type="ChEBI" id="CHEBI:57856"/>
        <dbReference type="ChEBI" id="CHEBI:59789"/>
        <dbReference type="ChEBI" id="CHEBI:61891"/>
        <dbReference type="EC" id="2.1.1.297"/>
    </reaction>
</comment>
<sequence length="304" mass="33296">MNESRFLVTDFFIVKNRMNTIKELIEVGSTRLAKCGSVSPRLDAEVLLASVLNCPRITFYSDPGRTVSFEDAEEYRRCIDRRAALEPVAYITGEKEFMGLVFQVSQDVLIPRPDTESLVEAILEKVIPQIKQNTEHPHVLDLCTGSGAIGLSLKFFVSSAAVTLTDISGKALKVAAENALNLGFSNITMIESDLFEGLSTAEHFDLIVSNPPYIPDGIIPTLQRDIVDYEPILALSGGVTGYDLYERIAREAGPYLRKGGAIVLEVGNDQEIKVAELLEEQGFGAITMIPDLTGAVRGVVAWKE</sequence>